<feature type="transmembrane region" description="Helical" evidence="8">
    <location>
        <begin position="144"/>
        <end position="169"/>
    </location>
</feature>
<evidence type="ECO:0000256" key="4">
    <source>
        <dbReference type="ARBA" id="ARBA00022475"/>
    </source>
</evidence>
<evidence type="ECO:0000256" key="2">
    <source>
        <dbReference type="ARBA" id="ARBA00009142"/>
    </source>
</evidence>
<keyword evidence="4 8" id="KW-1003">Cell membrane</keyword>
<feature type="transmembrane region" description="Helical" evidence="8">
    <location>
        <begin position="181"/>
        <end position="201"/>
    </location>
</feature>
<dbReference type="PANTHER" id="PTHR30269">
    <property type="entry name" value="TRANSMEMBRANE PROTEIN YFCA"/>
    <property type="match status" value="1"/>
</dbReference>
<dbReference type="InterPro" id="IPR002781">
    <property type="entry name" value="TM_pro_TauE-like"/>
</dbReference>
<feature type="transmembrane region" description="Helical" evidence="8">
    <location>
        <begin position="238"/>
        <end position="255"/>
    </location>
</feature>
<organism evidence="9 10">
    <name type="scientific">Undibacterium terreum</name>
    <dbReference type="NCBI Taxonomy" id="1224302"/>
    <lineage>
        <taxon>Bacteria</taxon>
        <taxon>Pseudomonadati</taxon>
        <taxon>Pseudomonadota</taxon>
        <taxon>Betaproteobacteria</taxon>
        <taxon>Burkholderiales</taxon>
        <taxon>Oxalobacteraceae</taxon>
        <taxon>Undibacterium</taxon>
    </lineage>
</organism>
<dbReference type="Pfam" id="PF01925">
    <property type="entry name" value="TauE"/>
    <property type="match status" value="1"/>
</dbReference>
<reference evidence="9" key="2">
    <citation type="submission" date="2020-09" db="EMBL/GenBank/DDBJ databases">
        <authorList>
            <person name="Sun Q."/>
            <person name="Zhou Y."/>
        </authorList>
    </citation>
    <scope>NUCLEOTIDE SEQUENCE</scope>
    <source>
        <strain evidence="9">CGMCC 1.10998</strain>
    </source>
</reference>
<evidence type="ECO:0000256" key="5">
    <source>
        <dbReference type="ARBA" id="ARBA00022692"/>
    </source>
</evidence>
<evidence type="ECO:0000256" key="1">
    <source>
        <dbReference type="ARBA" id="ARBA00004651"/>
    </source>
</evidence>
<evidence type="ECO:0000256" key="7">
    <source>
        <dbReference type="ARBA" id="ARBA00023136"/>
    </source>
</evidence>
<dbReference type="RefSeq" id="WP_188565110.1">
    <property type="nucleotide sequence ID" value="NZ_BMED01000001.1"/>
</dbReference>
<accession>A0A916UCN7</accession>
<keyword evidence="3" id="KW-0813">Transport</keyword>
<keyword evidence="6 8" id="KW-1133">Transmembrane helix</keyword>
<keyword evidence="5 8" id="KW-0812">Transmembrane</keyword>
<evidence type="ECO:0000256" key="3">
    <source>
        <dbReference type="ARBA" id="ARBA00022448"/>
    </source>
</evidence>
<dbReference type="EMBL" id="BMED01000001">
    <property type="protein sequence ID" value="GGC67391.1"/>
    <property type="molecule type" value="Genomic_DNA"/>
</dbReference>
<feature type="transmembrane region" description="Helical" evidence="8">
    <location>
        <begin position="108"/>
        <end position="132"/>
    </location>
</feature>
<dbReference type="InterPro" id="IPR052017">
    <property type="entry name" value="TSUP"/>
</dbReference>
<protein>
    <recommendedName>
        <fullName evidence="8">Probable membrane transporter protein</fullName>
    </recommendedName>
</protein>
<dbReference type="Proteomes" id="UP000637423">
    <property type="component" value="Unassembled WGS sequence"/>
</dbReference>
<sequence>MDTLSSLFVPDTAHSLLLTSLVFVLAGTVKGTIGLGLPTVAVGLLSLLMSPMEAAALLIVPSFFTNVWQLLAGPDFSGQIRRMWPMLLGVCVGTFAGAALFPDVHAEWAAAGLGLALIVYALMGLASLQWRIPALAERWLGPLIGALTGIVTSMTGVFVIPAVPFLQALGLNKDDLVQAMGLAFTVSTVALAVNLAFAGAFHADRAGASFFALFPSMAGMMLGQWLRNRMNALVFKRCFFAGMLVLGGHFIWGFFA</sequence>
<keyword evidence="7 8" id="KW-0472">Membrane</keyword>
<evidence type="ECO:0000256" key="6">
    <source>
        <dbReference type="ARBA" id="ARBA00022989"/>
    </source>
</evidence>
<comment type="subcellular location">
    <subcellularLocation>
        <location evidence="1 8">Cell membrane</location>
        <topology evidence="1 8">Multi-pass membrane protein</topology>
    </subcellularLocation>
</comment>
<evidence type="ECO:0000313" key="9">
    <source>
        <dbReference type="EMBL" id="GGC67391.1"/>
    </source>
</evidence>
<reference evidence="9" key="1">
    <citation type="journal article" date="2014" name="Int. J. Syst. Evol. Microbiol.">
        <title>Complete genome sequence of Corynebacterium casei LMG S-19264T (=DSM 44701T), isolated from a smear-ripened cheese.</title>
        <authorList>
            <consortium name="US DOE Joint Genome Institute (JGI-PGF)"/>
            <person name="Walter F."/>
            <person name="Albersmeier A."/>
            <person name="Kalinowski J."/>
            <person name="Ruckert C."/>
        </authorList>
    </citation>
    <scope>NUCLEOTIDE SEQUENCE</scope>
    <source>
        <strain evidence="9">CGMCC 1.10998</strain>
    </source>
</reference>
<proteinExistence type="inferred from homology"/>
<comment type="similarity">
    <text evidence="2 8">Belongs to the 4-toluene sulfonate uptake permease (TSUP) (TC 2.A.102) family.</text>
</comment>
<feature type="transmembrane region" description="Helical" evidence="8">
    <location>
        <begin position="20"/>
        <end position="47"/>
    </location>
</feature>
<dbReference type="AlphaFoldDB" id="A0A916UCN7"/>
<dbReference type="PANTHER" id="PTHR30269:SF32">
    <property type="entry name" value="MEMBRANE TRANSPORTER PROTEIN-RELATED"/>
    <property type="match status" value="1"/>
</dbReference>
<evidence type="ECO:0000256" key="8">
    <source>
        <dbReference type="RuleBase" id="RU363041"/>
    </source>
</evidence>
<dbReference type="GO" id="GO:0005886">
    <property type="term" value="C:plasma membrane"/>
    <property type="evidence" value="ECO:0007669"/>
    <property type="project" value="UniProtKB-SubCell"/>
</dbReference>
<gene>
    <name evidence="9" type="ORF">GCM10011396_12970</name>
</gene>
<keyword evidence="10" id="KW-1185">Reference proteome</keyword>
<evidence type="ECO:0000313" key="10">
    <source>
        <dbReference type="Proteomes" id="UP000637423"/>
    </source>
</evidence>
<feature type="transmembrane region" description="Helical" evidence="8">
    <location>
        <begin position="207"/>
        <end position="226"/>
    </location>
</feature>
<feature type="transmembrane region" description="Helical" evidence="8">
    <location>
        <begin position="83"/>
        <end position="101"/>
    </location>
</feature>
<name>A0A916UCN7_9BURK</name>
<comment type="caution">
    <text evidence="9">The sequence shown here is derived from an EMBL/GenBank/DDBJ whole genome shotgun (WGS) entry which is preliminary data.</text>
</comment>